<feature type="compositionally biased region" description="Basic and acidic residues" evidence="1">
    <location>
        <begin position="39"/>
        <end position="62"/>
    </location>
</feature>
<dbReference type="PANTHER" id="PTHR33240">
    <property type="entry name" value="OS08G0508500 PROTEIN"/>
    <property type="match status" value="1"/>
</dbReference>
<feature type="compositionally biased region" description="Basic and acidic residues" evidence="1">
    <location>
        <begin position="16"/>
        <end position="26"/>
    </location>
</feature>
<dbReference type="EMBL" id="AMZH03009994">
    <property type="protein sequence ID" value="RRT55634.1"/>
    <property type="molecule type" value="Genomic_DNA"/>
</dbReference>
<feature type="region of interest" description="Disordered" evidence="1">
    <location>
        <begin position="16"/>
        <end position="105"/>
    </location>
</feature>
<protein>
    <submittedName>
        <fullName evidence="2">Uncharacterized protein</fullName>
    </submittedName>
</protein>
<name>A0A426YV99_ENSVE</name>
<accession>A0A426YV99</accession>
<evidence type="ECO:0000313" key="3">
    <source>
        <dbReference type="Proteomes" id="UP000287651"/>
    </source>
</evidence>
<reference evidence="2 3" key="1">
    <citation type="journal article" date="2014" name="Agronomy (Basel)">
        <title>A Draft Genome Sequence for Ensete ventricosum, the Drought-Tolerant Tree Against Hunger.</title>
        <authorList>
            <person name="Harrison J."/>
            <person name="Moore K.A."/>
            <person name="Paszkiewicz K."/>
            <person name="Jones T."/>
            <person name="Grant M."/>
            <person name="Ambacheew D."/>
            <person name="Muzemil S."/>
            <person name="Studholme D.J."/>
        </authorList>
    </citation>
    <scope>NUCLEOTIDE SEQUENCE [LARGE SCALE GENOMIC DNA]</scope>
</reference>
<sequence>MLQRAHQYITVETLVVDKRDKTKSPRVEQPQGHPPPSPKRREDRWNMLPSKPKEVALRETRPPRNSSPRPKGPVEKQIDVIFGGPALGGDSSSARKAYTRSEVRKRPAHDEDLDITFKSGGEEFPYHDDALVISICMANAYLPSAYNAIIGRPTLNRFKAVVSTYHRLLKFPTRTGVGEVRSDPREFRQCYLTTTTLSKKLKVQLAATVPQNPEDSARDPYPAEQVLEVPLDPSRLDRLVKVESGLTGGQLIQLQPLDLSQVAPDLVQFFFGGLEPLERLVSLPFGFLELLFQLGSTLLDLSDRLRTPARL</sequence>
<proteinExistence type="predicted"/>
<organism evidence="2 3">
    <name type="scientific">Ensete ventricosum</name>
    <name type="common">Abyssinian banana</name>
    <name type="synonym">Musa ensete</name>
    <dbReference type="NCBI Taxonomy" id="4639"/>
    <lineage>
        <taxon>Eukaryota</taxon>
        <taxon>Viridiplantae</taxon>
        <taxon>Streptophyta</taxon>
        <taxon>Embryophyta</taxon>
        <taxon>Tracheophyta</taxon>
        <taxon>Spermatophyta</taxon>
        <taxon>Magnoliopsida</taxon>
        <taxon>Liliopsida</taxon>
        <taxon>Zingiberales</taxon>
        <taxon>Musaceae</taxon>
        <taxon>Ensete</taxon>
    </lineage>
</organism>
<dbReference type="AlphaFoldDB" id="A0A426YV99"/>
<gene>
    <name evidence="2" type="ORF">B296_00024561</name>
</gene>
<comment type="caution">
    <text evidence="2">The sequence shown here is derived from an EMBL/GenBank/DDBJ whole genome shotgun (WGS) entry which is preliminary data.</text>
</comment>
<evidence type="ECO:0000256" key="1">
    <source>
        <dbReference type="SAM" id="MobiDB-lite"/>
    </source>
</evidence>
<dbReference type="PANTHER" id="PTHR33240:SF8">
    <property type="entry name" value="OS03G0439900 PROTEIN"/>
    <property type="match status" value="1"/>
</dbReference>
<dbReference type="Proteomes" id="UP000287651">
    <property type="component" value="Unassembled WGS sequence"/>
</dbReference>
<evidence type="ECO:0000313" key="2">
    <source>
        <dbReference type="EMBL" id="RRT55634.1"/>
    </source>
</evidence>